<dbReference type="InterPro" id="IPR008952">
    <property type="entry name" value="Tetraspanin_EC2_sf"/>
</dbReference>
<evidence type="ECO:0000256" key="4">
    <source>
        <dbReference type="ARBA" id="ARBA00022989"/>
    </source>
</evidence>
<keyword evidence="4 7" id="KW-1133">Transmembrane helix</keyword>
<dbReference type="OrthoDB" id="10033535at2759"/>
<evidence type="ECO:0000313" key="8">
    <source>
        <dbReference type="EMBL" id="VDN09042.1"/>
    </source>
</evidence>
<evidence type="ECO:0000256" key="6">
    <source>
        <dbReference type="PIRSR" id="PIRSR002419-1"/>
    </source>
</evidence>
<evidence type="ECO:0000256" key="3">
    <source>
        <dbReference type="ARBA" id="ARBA00022692"/>
    </source>
</evidence>
<dbReference type="InterPro" id="IPR018499">
    <property type="entry name" value="Tetraspanin/Peripherin"/>
</dbReference>
<comment type="similarity">
    <text evidence="2 7">Belongs to the tetraspanin (TM4SF) family.</text>
</comment>
<evidence type="ECO:0000313" key="9">
    <source>
        <dbReference type="Proteomes" id="UP000281553"/>
    </source>
</evidence>
<protein>
    <recommendedName>
        <fullName evidence="7">Tetraspanin</fullName>
    </recommendedName>
</protein>
<dbReference type="PRINTS" id="PR00259">
    <property type="entry name" value="TMFOUR"/>
</dbReference>
<keyword evidence="6" id="KW-1015">Disulfide bond</keyword>
<organism evidence="8 9">
    <name type="scientific">Dibothriocephalus latus</name>
    <name type="common">Fish tapeworm</name>
    <name type="synonym">Diphyllobothrium latum</name>
    <dbReference type="NCBI Taxonomy" id="60516"/>
    <lineage>
        <taxon>Eukaryota</taxon>
        <taxon>Metazoa</taxon>
        <taxon>Spiralia</taxon>
        <taxon>Lophotrochozoa</taxon>
        <taxon>Platyhelminthes</taxon>
        <taxon>Cestoda</taxon>
        <taxon>Eucestoda</taxon>
        <taxon>Diphyllobothriidea</taxon>
        <taxon>Diphyllobothriidae</taxon>
        <taxon>Dibothriocephalus</taxon>
    </lineage>
</organism>
<dbReference type="PROSITE" id="PS00421">
    <property type="entry name" value="TM4_1"/>
    <property type="match status" value="1"/>
</dbReference>
<sequence>MALSCGTKCIKYLLFIFNALVFLFGAVITGFGIYFVVEATKNIGGQAVGIPAFILTLGLLVFIIGFLGCCGACKEHVCMLKTFVTVMADGIADQIKHLNTLPPEERKETRKALDELQEKLKCCGGHSAADWKNVPASCCKNGKANCPDPYPQGCAKAMYEEIKNKALAVGIVIFVMAIIQLGAIISACCLAKKIGEYEKV</sequence>
<evidence type="ECO:0000256" key="7">
    <source>
        <dbReference type="RuleBase" id="RU361218"/>
    </source>
</evidence>
<proteinExistence type="inferred from homology"/>
<dbReference type="InterPro" id="IPR000301">
    <property type="entry name" value="Tetraspanin_animals"/>
</dbReference>
<name>A0A3P7NL23_DIBLA</name>
<gene>
    <name evidence="8" type="ORF">DILT_LOCUS4873</name>
</gene>
<dbReference type="CDD" id="cd03127">
    <property type="entry name" value="tetraspanin_LEL"/>
    <property type="match status" value="1"/>
</dbReference>
<dbReference type="GO" id="GO:0005886">
    <property type="term" value="C:plasma membrane"/>
    <property type="evidence" value="ECO:0007669"/>
    <property type="project" value="TreeGrafter"/>
</dbReference>
<evidence type="ECO:0000256" key="2">
    <source>
        <dbReference type="ARBA" id="ARBA00006840"/>
    </source>
</evidence>
<accession>A0A3P7NL23</accession>
<dbReference type="AlphaFoldDB" id="A0A3P7NL23"/>
<dbReference type="InterPro" id="IPR018503">
    <property type="entry name" value="Tetraspanin_CS"/>
</dbReference>
<feature type="transmembrane region" description="Helical" evidence="7">
    <location>
        <begin position="49"/>
        <end position="73"/>
    </location>
</feature>
<comment type="caution">
    <text evidence="7">Lacks conserved residue(s) required for the propagation of feature annotation.</text>
</comment>
<comment type="subcellular location">
    <subcellularLocation>
        <location evidence="1 7">Membrane</location>
        <topology evidence="1 7">Multi-pass membrane protein</topology>
    </subcellularLocation>
</comment>
<evidence type="ECO:0000256" key="1">
    <source>
        <dbReference type="ARBA" id="ARBA00004141"/>
    </source>
</evidence>
<feature type="transmembrane region" description="Helical" evidence="7">
    <location>
        <begin position="12"/>
        <end position="37"/>
    </location>
</feature>
<dbReference type="EMBL" id="UYRU01046274">
    <property type="protein sequence ID" value="VDN09042.1"/>
    <property type="molecule type" value="Genomic_DNA"/>
</dbReference>
<dbReference type="Pfam" id="PF00335">
    <property type="entry name" value="Tetraspanin"/>
    <property type="match status" value="2"/>
</dbReference>
<evidence type="ECO:0000256" key="5">
    <source>
        <dbReference type="ARBA" id="ARBA00023136"/>
    </source>
</evidence>
<keyword evidence="5 7" id="KW-0472">Membrane</keyword>
<feature type="disulfide bond" evidence="6">
    <location>
        <begin position="122"/>
        <end position="154"/>
    </location>
</feature>
<dbReference type="SUPFAM" id="SSF48652">
    <property type="entry name" value="Tetraspanin"/>
    <property type="match status" value="1"/>
</dbReference>
<keyword evidence="3 7" id="KW-0812">Transmembrane</keyword>
<dbReference type="Proteomes" id="UP000281553">
    <property type="component" value="Unassembled WGS sequence"/>
</dbReference>
<feature type="transmembrane region" description="Helical" evidence="7">
    <location>
        <begin position="166"/>
        <end position="185"/>
    </location>
</feature>
<dbReference type="PANTHER" id="PTHR19282:SF544">
    <property type="entry name" value="TETRASPANIN"/>
    <property type="match status" value="1"/>
</dbReference>
<dbReference type="PANTHER" id="PTHR19282">
    <property type="entry name" value="TETRASPANIN"/>
    <property type="match status" value="1"/>
</dbReference>
<feature type="disulfide bond" evidence="6">
    <location>
        <begin position="123"/>
        <end position="139"/>
    </location>
</feature>
<reference evidence="8 9" key="1">
    <citation type="submission" date="2018-11" db="EMBL/GenBank/DDBJ databases">
        <authorList>
            <consortium name="Pathogen Informatics"/>
        </authorList>
    </citation>
    <scope>NUCLEOTIDE SEQUENCE [LARGE SCALE GENOMIC DNA]</scope>
</reference>
<dbReference type="Gene3D" id="1.10.1450.10">
    <property type="entry name" value="Tetraspanin"/>
    <property type="match status" value="1"/>
</dbReference>
<dbReference type="PIRSF" id="PIRSF002419">
    <property type="entry name" value="Tetraspanin"/>
    <property type="match status" value="1"/>
</dbReference>
<keyword evidence="9" id="KW-1185">Reference proteome</keyword>